<feature type="domain" description="Teneurin-like YD-shell" evidence="7">
    <location>
        <begin position="2812"/>
        <end position="3051"/>
    </location>
</feature>
<reference evidence="8 9" key="1">
    <citation type="submission" date="2019-11" db="EMBL/GenBank/DDBJ databases">
        <title>Comparative genomics of hydrocarbon-degrading Desulfosarcina strains.</title>
        <authorList>
            <person name="Watanabe M."/>
            <person name="Kojima H."/>
            <person name="Fukui M."/>
        </authorList>
    </citation>
    <scope>NUCLEOTIDE SEQUENCE [LARGE SCALE GENOMIC DNA]</scope>
    <source>
        <strain evidence="8 9">28bB2T</strain>
    </source>
</reference>
<organism evidence="8 9">
    <name type="scientific">Desulfosarcina ovata subsp. sediminis</name>
    <dbReference type="NCBI Taxonomy" id="885957"/>
    <lineage>
        <taxon>Bacteria</taxon>
        <taxon>Pseudomonadati</taxon>
        <taxon>Thermodesulfobacteriota</taxon>
        <taxon>Desulfobacteria</taxon>
        <taxon>Desulfobacterales</taxon>
        <taxon>Desulfosarcinaceae</taxon>
        <taxon>Desulfosarcina</taxon>
    </lineage>
</organism>
<dbReference type="Pfam" id="PF05593">
    <property type="entry name" value="RHS_repeat"/>
    <property type="match status" value="1"/>
</dbReference>
<feature type="compositionally biased region" description="Polar residues" evidence="2">
    <location>
        <begin position="3361"/>
        <end position="3379"/>
    </location>
</feature>
<feature type="domain" description="DUF6531" evidence="5">
    <location>
        <begin position="2251"/>
        <end position="2316"/>
    </location>
</feature>
<evidence type="ECO:0000259" key="5">
    <source>
        <dbReference type="Pfam" id="PF20148"/>
    </source>
</evidence>
<dbReference type="Pfam" id="PF22825">
    <property type="entry name" value="HpiC1-like"/>
    <property type="match status" value="1"/>
</dbReference>
<feature type="chain" id="PRO_5024461410" evidence="3">
    <location>
        <begin position="49"/>
        <end position="3610"/>
    </location>
</feature>
<name>A0A5K7ZXC6_9BACT</name>
<dbReference type="InterPro" id="IPR013320">
    <property type="entry name" value="ConA-like_dom_sf"/>
</dbReference>
<evidence type="ECO:0000256" key="1">
    <source>
        <dbReference type="ARBA" id="ARBA00022737"/>
    </source>
</evidence>
<dbReference type="NCBIfam" id="TIGR03696">
    <property type="entry name" value="Rhs_assc_core"/>
    <property type="match status" value="1"/>
</dbReference>
<dbReference type="InterPro" id="IPR050708">
    <property type="entry name" value="T6SS_VgrG/RHS"/>
</dbReference>
<protein>
    <submittedName>
        <fullName evidence="8">Uncharacterized protein</fullName>
    </submittedName>
</protein>
<accession>A0A5K7ZXC6</accession>
<dbReference type="Pfam" id="PF20148">
    <property type="entry name" value="DUF6531"/>
    <property type="match status" value="1"/>
</dbReference>
<feature type="domain" description="Teneurin-like YD-shell" evidence="7">
    <location>
        <begin position="2626"/>
        <end position="2794"/>
    </location>
</feature>
<dbReference type="Pfam" id="PF25023">
    <property type="entry name" value="TEN_YD-shell"/>
    <property type="match status" value="2"/>
</dbReference>
<evidence type="ECO:0000313" key="8">
    <source>
        <dbReference type="EMBL" id="BBO84834.1"/>
    </source>
</evidence>
<dbReference type="EMBL" id="AP021876">
    <property type="protein sequence ID" value="BBO84834.1"/>
    <property type="molecule type" value="Genomic_DNA"/>
</dbReference>
<dbReference type="InterPro" id="IPR006530">
    <property type="entry name" value="YD"/>
</dbReference>
<dbReference type="InterPro" id="IPR045351">
    <property type="entry name" value="DUF6531"/>
</dbReference>
<feature type="region of interest" description="Disordered" evidence="2">
    <location>
        <begin position="3361"/>
        <end position="3383"/>
    </location>
</feature>
<evidence type="ECO:0000256" key="3">
    <source>
        <dbReference type="SAM" id="SignalP"/>
    </source>
</evidence>
<feature type="compositionally biased region" description="Basic and acidic residues" evidence="2">
    <location>
        <begin position="3125"/>
        <end position="3138"/>
    </location>
</feature>
<dbReference type="PANTHER" id="PTHR32305">
    <property type="match status" value="1"/>
</dbReference>
<feature type="domain" description="Bacterial repeat" evidence="4">
    <location>
        <begin position="3357"/>
        <end position="3434"/>
    </location>
</feature>
<dbReference type="KEGG" id="dov:DSCO28_54000"/>
<dbReference type="InterPro" id="IPR013783">
    <property type="entry name" value="Ig-like_fold"/>
</dbReference>
<dbReference type="Proteomes" id="UP000425960">
    <property type="component" value="Chromosome"/>
</dbReference>
<evidence type="ECO:0000259" key="7">
    <source>
        <dbReference type="Pfam" id="PF25023"/>
    </source>
</evidence>
<dbReference type="InterPro" id="IPR022385">
    <property type="entry name" value="Rhs_assc_core"/>
</dbReference>
<dbReference type="Pfam" id="PF24595">
    <property type="entry name" value="DUF7619"/>
    <property type="match status" value="1"/>
</dbReference>
<dbReference type="Gene3D" id="2.60.120.200">
    <property type="match status" value="4"/>
</dbReference>
<dbReference type="SUPFAM" id="SSF49899">
    <property type="entry name" value="Concanavalin A-like lectins/glucanases"/>
    <property type="match status" value="4"/>
</dbReference>
<feature type="compositionally biased region" description="Polar residues" evidence="2">
    <location>
        <begin position="3150"/>
        <end position="3160"/>
    </location>
</feature>
<dbReference type="InterPro" id="IPR044060">
    <property type="entry name" value="Bacterial_rp_domain"/>
</dbReference>
<dbReference type="NCBIfam" id="TIGR01643">
    <property type="entry name" value="YD_repeat_2x"/>
    <property type="match status" value="6"/>
</dbReference>
<evidence type="ECO:0000256" key="2">
    <source>
        <dbReference type="SAM" id="MobiDB-lite"/>
    </source>
</evidence>
<evidence type="ECO:0000259" key="6">
    <source>
        <dbReference type="Pfam" id="PF24595"/>
    </source>
</evidence>
<dbReference type="Gene3D" id="2.180.10.10">
    <property type="entry name" value="RHS repeat-associated core"/>
    <property type="match status" value="2"/>
</dbReference>
<evidence type="ECO:0000259" key="4">
    <source>
        <dbReference type="Pfam" id="PF18998"/>
    </source>
</evidence>
<sequence length="3610" mass="398712">MGKYRSAWQDRFNWSHGKGQGNEFYRIFNWLIVCIAVFLLMLPLSSHAAPATIANPSFEQDVVDESWSCNNEFPDSCGVTTISGWTISGTGGTWHPGTTGEYYPDGLPDGVNVAYASSGSTISQTIADVQFTEGYTYTLQAHVGNRSDVGDIQYAVRIYAGGYLLAEDDNTLDPDIGGFVQSTVTYNAQVGDTNLGFPIVIELANTGSNQVNFDLVSLDVSHTSTTLTLNPIGDQTVNALDSLTIPVTATDTEGSSITLSVHGMPDFASFTDNGDGTGEIVCNPPEDVAPYYDIKVIAETGETAVVETFRLYISGTDGTLIFAEGFETFSGDWEIDNGIWQIGISTLDPGGTHGGDRCAGTVLDGNYPNYTDSRLISPTITLPTVSGSEEIHLRFWQWFSYYPYNWSDSQDYGQVQISTYDEATGWSAWSAVNASDFIEDYSYEGWSLKSLELTAYAGQKVRIAFYHTSDEQDQGTGWYIDDVQIVTKVPEFGDGTFESGWGDWYADRGVWQVGNSTGGPGGCHSGTQCVGTELAGSYSNFTDSRLISPTITLPSVSGSEEIHLRFWQWFSYYPYNWSDSQDYGQFQISTYDESTGWSEWSYINANDWIQDYSYEGWSLKSLELTAYAGQKVRIAFYHTSDEQDQGTGWYIDDVQIVTKVPEFGDGTFESGWGDWYADRGVWQVGNSTGGPGGCHSGTQCVGTELAGSYSNFTDSRLISPTITLPSVSGSEEIHLRFWQWFSYYPYNWSDSQDYGQVQISTYDEATGWSAWSAVNASDFIEDYSYAGWSLKSLELTAYAGQKVRIAFYHTSDEQDPGTGWYIDDIQVVVKVPEFGDGTFESGWGDWYADRGVWQVGTPTAGPESAYDGDQCAGTVLDGSYPEYSSDSRLISPTLTLPTVSGSEEIHLRFWQWFSYYPYGVNSSNDYGQVQISTDNGQSWVGVGNRSQDYNHGWSMCSIDLTAYAGQQVRIAFYHVEDPAYSGLGWYIDDVQIITKVPEFGDGTFESGWGDWYADRGVWQVGTPTSGPGSAHGGTQCVGTVLDGNYPDYTDSRLVSPTLTLPTVSGSEEIHLRFWQWFSYYPYGVNSSNDYGQVQISTYDVSTGWTEWTAVNPNDWIQDYSYTGWSLKSIDLTVYAGQQVRIAFYHEEDPAYTHSGWYIDDVQIVTKVPEFGDGTFESGWGDWYADRGVWQVGTPTAGPESAYDGDQCAGTVLDGSYPEYSSDSRLISPTLTLPTVSGSEEIHLRFWQWFSYYPYGVNSSNDYGQVQISTDNGQSWVGVGNRSQDYNHGWSMCSIDLTAYAGQQVRIAFYHVEDPAYSGLGWYIDDVQIITKVPEFGDGTFESGWGDWYADRGVWQVGTPTSGPGSAHGGTQCVGTVLDGNYPDYTDSRLVSPTLTLPTVSGSEEIHLRFWQWFSYYPYGVNSSNDYGQVQISTYDVSTGWTEWTAVNPNDWIQDYSYTGWSLKSIDLTVYAGQQVRIAFYHEEDPAYTHSGWYIDDVQIVTKVPEFGDGTFESGWGDWYADRGVWQVGTPTAGPESAYDGDQCAGTVLDGSYPEYSSDSRLISPTLTLPTVSGSEEIHLRFWQWFSYYPYGVNSSNDYGQVQISTDNGQSWVGVGNRSQDYNHGWSMCSIDLTAYAGQQVRIAFYHVEDPAYSGLGWYIDDVQIITKVPEFGDGTFESGWGDWYADRGVWQVGTPTSGPGSAYSGTQCAGTVLGGSYPKYTDSRLISPTITLPIVSGSEAILLRFWQWFSYYPYGSNYSYDYGRVQISTDNGQSWISVGNRIQDYSYGWSLCPIDLTPYAGQQVRIAFYHVEDSDQTGSGWYIDDVELTNLMPPSFKLGTLQTGKLEDGSDVNYYVIQVPAGGHLTITLDDLDDLGANEIYIKHGSLPSAGDYDYKFSAFGSTDQSIYVPNATAGYWFIMVTGSDVPEGGSEYTLLAEHVTGVILDSVTPDHYGAAVGARLTFEGAGFTPGAVVELVRSGSVVATATSVDYHSGTEIAADLDLTGLVPASDYAVRVRVNGSEEKLPFTVTEPLPAELETNMILPSTVGYHRPATIWVEYENTGQVAMKAPLLVVGAKQGESEGAILTTPQIIPLTGAMEAPQARGFWTSAMPEGYANTVQFLASGEVPGMLQPGEKGSFPVYWAGWQQPWDYSYPPINFTLGVVENSNTDVIEWADMKDDMKPDSLDADTWDALWQAFIAEAGTTWGSYVDMLQDNAVYLGRQGLYVNDISDLLAFEFAQADGMNVIRTLSSSTDAHAVAPGLDISFSRSYGQSISNRHALGGLGYGWTHNWDYSLEFESDGTIRMKGPGGSRRTYQPDSRSGYPYFSMEGDHAVFVSSGDGFLHTESSGYARFFDSTGKLEYVEDTHGNRITCTYSGDQLVRLDHSFGQYIDINWSGGHIASVIDPDGRTTSYTYDGDHLTEALFYDGSSVSYSYDTSGTSAKLHALLSITFPGNTHQYFDWDANGRLSGISRDNDAEPVVFSYGDAGEVYIQDVFGNTSRYFLNQNGVLVRAQDPQGDEINLKYDLDYNLVSVIDPEGRSYTYDYDDDGNMTRMTDPLGYITRLSYNGPFDRMTDLVDTNGSITRYAYDGNGGLTSITYDDDSIESWSYDGSGNPDGWTNRRGSAIGYEYDTDGRLTAKVFTSGERTEYFWDSRGNLDYTVDASGTTDFTYDANDFLVRIDYPGDHWLAYEWNEAGRRTSLTNELGNVQYYHYDDVGRLASMTDESDDLIVQYDYDVAGRLATKTLGNGVYTTYDYNEAWELIELSNRMPDHTILSQFAYEYDSRGRRVAMTSTYGQADDPRSDYMGRWGYEYDDLGQLIAWQDPTGHRVEYEYDGLGNRITVTEDGVVTDYTTNNLNQYTQVGDTTYTFDFDGNLVREDRVDGSWTTYTYNDENRLIATESSDGDLWEYEYNALGHRNRVTENGIAENHIVDPFGLVDLVGVYPLTFGADQTVYTHGIGLVDQQTGINPKQWFTFDAIGSVQDITLAEGSVGQQNVFEPFGAALIKVGSVEGRFEAIGLWGVQQDAFGLTHMRLRSYRPDVGRFTSSDPIGIMGGINVYSYCGNSPLSFVDPLGLQSKSPLDVSGPRLIDMWWRVIYEDLRGRFFSFPADIETIGGEIINRLPDKKPGDTPRPEPPKPPIEDGEPENTQPSGSNDPNLKTGPAGYGVANYVGSERLLSYRVDFENETGASAAAQTVIIFDLLDANLDWTTFTLTEVGFGDVVLTIPLDCHHYQHTVEMNQDGTDFEVQIDIGVDLSTGELYANFYSLDPITGLPPESDVGMLPPEDGTGRGMGWFSYTIEAKSGLAEGTEIRNVASIVFDGQPAITTNQVDPHDPSQGTDPDKEALVTIAPEEVTLTVSSSEGGSVTQPGEGSSTHGWGDMVTLGAEADEGYRFAGWTGDVDTVGDVTSSHTTVTMHTTDGDVTLTANFAYGEIAVPIYEGFNLISITEDVTGNPDLRNWLSVIGDSTEIEKVMVYDNQSDEYLTLIPGSDTNPSYTLAGGEGLIVYARQDKEIEFVSKYCTAIDLKDGHNLIGFACPSEGYTAYELIQALGSENVISIQHYNQTTGKFRTAGFNDTGELFGDNFAITPGEGYFLYMRNSVNAFKLN</sequence>
<gene>
    <name evidence="8" type="ORF">DSCO28_54000</name>
</gene>
<keyword evidence="3" id="KW-0732">Signal</keyword>
<dbReference type="Gene3D" id="2.60.40.10">
    <property type="entry name" value="Immunoglobulins"/>
    <property type="match status" value="1"/>
</dbReference>
<proteinExistence type="predicted"/>
<dbReference type="InterPro" id="IPR056823">
    <property type="entry name" value="TEN-like_YD-shell"/>
</dbReference>
<feature type="signal peptide" evidence="3">
    <location>
        <begin position="1"/>
        <end position="48"/>
    </location>
</feature>
<dbReference type="InterPro" id="IPR055353">
    <property type="entry name" value="DUF7619"/>
</dbReference>
<evidence type="ECO:0000313" key="9">
    <source>
        <dbReference type="Proteomes" id="UP000425960"/>
    </source>
</evidence>
<dbReference type="Gene3D" id="2.60.120.380">
    <property type="match status" value="1"/>
</dbReference>
<dbReference type="PANTHER" id="PTHR32305:SF15">
    <property type="entry name" value="PROTEIN RHSA-RELATED"/>
    <property type="match status" value="1"/>
</dbReference>
<feature type="domain" description="DUF7619" evidence="6">
    <location>
        <begin position="3290"/>
        <end position="3333"/>
    </location>
</feature>
<dbReference type="Pfam" id="PF18998">
    <property type="entry name" value="Flg_new_2"/>
    <property type="match status" value="1"/>
</dbReference>
<feature type="region of interest" description="Disordered" evidence="2">
    <location>
        <begin position="3121"/>
        <end position="3167"/>
    </location>
</feature>
<dbReference type="InterPro" id="IPR031325">
    <property type="entry name" value="RHS_repeat"/>
</dbReference>
<dbReference type="NCBIfam" id="NF038128">
    <property type="entry name" value="choice_anch_J"/>
    <property type="match status" value="9"/>
</dbReference>
<dbReference type="InterPro" id="IPR054720">
    <property type="entry name" value="HpiC1"/>
</dbReference>
<keyword evidence="1" id="KW-0677">Repeat</keyword>
<dbReference type="SUPFAM" id="SSF89260">
    <property type="entry name" value="Collagen-binding domain"/>
    <property type="match status" value="1"/>
</dbReference>